<evidence type="ECO:0008006" key="3">
    <source>
        <dbReference type="Google" id="ProtNLM"/>
    </source>
</evidence>
<dbReference type="Gene3D" id="3.40.50.150">
    <property type="entry name" value="Vaccinia Virus protein VP39"/>
    <property type="match status" value="1"/>
</dbReference>
<comment type="caution">
    <text evidence="1">The sequence shown here is derived from an EMBL/GenBank/DDBJ whole genome shotgun (WGS) entry which is preliminary data.</text>
</comment>
<reference evidence="1 2" key="1">
    <citation type="submission" date="2011-01" db="EMBL/GenBank/DDBJ databases">
        <authorList>
            <person name="Muzny D."/>
            <person name="Qin X."/>
            <person name="Deng J."/>
            <person name="Jiang H."/>
            <person name="Liu Y."/>
            <person name="Qu J."/>
            <person name="Song X.-Z."/>
            <person name="Zhang L."/>
            <person name="Thornton R."/>
            <person name="Coyle M."/>
            <person name="Francisco L."/>
            <person name="Jackson L."/>
            <person name="Javaid M."/>
            <person name="Korchina V."/>
            <person name="Kovar C."/>
            <person name="Mata R."/>
            <person name="Mathew T."/>
            <person name="Ngo R."/>
            <person name="Nguyen L."/>
            <person name="Nguyen N."/>
            <person name="Okwuonu G."/>
            <person name="Ongeri F."/>
            <person name="Pham C."/>
            <person name="Simmons D."/>
            <person name="Wilczek-Boney K."/>
            <person name="Hale W."/>
            <person name="Jakkamsetti A."/>
            <person name="Pham P."/>
            <person name="Ruth R."/>
            <person name="San Lucas F."/>
            <person name="Warren J."/>
            <person name="Zhang J."/>
            <person name="Zhao Z."/>
            <person name="Zhou C."/>
            <person name="Zhu D."/>
            <person name="Lee S."/>
            <person name="Bess C."/>
            <person name="Blankenburg K."/>
            <person name="Forbes L."/>
            <person name="Fu Q."/>
            <person name="Gubbala S."/>
            <person name="Hirani K."/>
            <person name="Jayaseelan J.C."/>
            <person name="Lara F."/>
            <person name="Munidasa M."/>
            <person name="Palculict T."/>
            <person name="Patil S."/>
            <person name="Pu L.-L."/>
            <person name="Saada N."/>
            <person name="Tang L."/>
            <person name="Weissenberger G."/>
            <person name="Zhu Y."/>
            <person name="Hemphill L."/>
            <person name="Shang Y."/>
            <person name="Youmans B."/>
            <person name="Ayvaz T."/>
            <person name="Ross M."/>
            <person name="Santibanez J."/>
            <person name="Aqrawi P."/>
            <person name="Gross S."/>
            <person name="Joshi V."/>
            <person name="Fowler G."/>
            <person name="Nazareth L."/>
            <person name="Reid J."/>
            <person name="Worley K."/>
            <person name="Petrosino J."/>
            <person name="Highlander S."/>
            <person name="Gibbs R."/>
        </authorList>
    </citation>
    <scope>NUCLEOTIDE SEQUENCE [LARGE SCALE GENOMIC DNA]</scope>
    <source>
        <strain evidence="1 2">ATCC 12755</strain>
    </source>
</reference>
<organism evidence="1 2">
    <name type="scientific">Enterococcus casseliflavus ATCC 12755</name>
    <dbReference type="NCBI Taxonomy" id="888066"/>
    <lineage>
        <taxon>Bacteria</taxon>
        <taxon>Bacillati</taxon>
        <taxon>Bacillota</taxon>
        <taxon>Bacilli</taxon>
        <taxon>Lactobacillales</taxon>
        <taxon>Enterococcaceae</taxon>
        <taxon>Enterococcus</taxon>
    </lineage>
</organism>
<proteinExistence type="predicted"/>
<protein>
    <recommendedName>
        <fullName evidence="3">Methyltransferase type 11 domain-containing protein</fullName>
    </recommendedName>
</protein>
<evidence type="ECO:0000313" key="1">
    <source>
        <dbReference type="EMBL" id="EGC70257.1"/>
    </source>
</evidence>
<dbReference type="AlphaFoldDB" id="F0EHU9"/>
<dbReference type="RefSeq" id="WP_005233521.1">
    <property type="nucleotide sequence ID" value="NZ_GL872323.1"/>
</dbReference>
<gene>
    <name evidence="1" type="ORF">HMPREF9087_0991</name>
</gene>
<dbReference type="SUPFAM" id="SSF53335">
    <property type="entry name" value="S-adenosyl-L-methionine-dependent methyltransferases"/>
    <property type="match status" value="1"/>
</dbReference>
<name>F0EHU9_ENTCA</name>
<dbReference type="Proteomes" id="UP000004835">
    <property type="component" value="Unassembled WGS sequence"/>
</dbReference>
<dbReference type="EMBL" id="AEWT01000009">
    <property type="protein sequence ID" value="EGC70257.1"/>
    <property type="molecule type" value="Genomic_DNA"/>
</dbReference>
<dbReference type="HOGENOM" id="CLU_183629_0_0_9"/>
<dbReference type="InterPro" id="IPR029063">
    <property type="entry name" value="SAM-dependent_MTases_sf"/>
</dbReference>
<accession>F0EHU9</accession>
<sequence>MLLSLVLLHIPDTAAMMEKLYALLQPGGTLYLVDFLKNPAVSHSLVHNGFDPAALTQLTEAIGFTDTSFTVFHEADHLFMNQPAAMFLAILKKPTE</sequence>
<evidence type="ECO:0000313" key="2">
    <source>
        <dbReference type="Proteomes" id="UP000004835"/>
    </source>
</evidence>